<dbReference type="OrthoDB" id="291557at2759"/>
<feature type="compositionally biased region" description="Basic residues" evidence="10">
    <location>
        <begin position="137"/>
        <end position="153"/>
    </location>
</feature>
<dbReference type="InterPro" id="IPR011009">
    <property type="entry name" value="Kinase-like_dom_sf"/>
</dbReference>
<dbReference type="InterPro" id="IPR036322">
    <property type="entry name" value="WD40_repeat_dom_sf"/>
</dbReference>
<feature type="region of interest" description="Disordered" evidence="10">
    <location>
        <begin position="2030"/>
        <end position="2049"/>
    </location>
</feature>
<feature type="domain" description="Protein kinase" evidence="11">
    <location>
        <begin position="860"/>
        <end position="1229"/>
    </location>
</feature>
<evidence type="ECO:0000259" key="11">
    <source>
        <dbReference type="PROSITE" id="PS50011"/>
    </source>
</evidence>
<evidence type="ECO:0000256" key="9">
    <source>
        <dbReference type="ARBA" id="ARBA00048679"/>
    </source>
</evidence>
<dbReference type="SUPFAM" id="SSF50978">
    <property type="entry name" value="WD40 repeat-like"/>
    <property type="match status" value="1"/>
</dbReference>
<evidence type="ECO:0000256" key="2">
    <source>
        <dbReference type="ARBA" id="ARBA00012513"/>
    </source>
</evidence>
<dbReference type="GeneID" id="94829119"/>
<dbReference type="InterPro" id="IPR000719">
    <property type="entry name" value="Prot_kinase_dom"/>
</dbReference>
<evidence type="ECO:0000256" key="7">
    <source>
        <dbReference type="ARBA" id="ARBA00022840"/>
    </source>
</evidence>
<sequence>MDHAIEMKAALTIQSYFRGYYFRTKTNNLDKENRAATKIQMAWKRHINRGILQSVKETIALNRIRRVILRFNEKLRIRRNYEKIHKLEPLLMFLPTTCNVPEVYQKARTSRKLDKSSRLRSPSTKSTKIEATPIKKAVPKKKGSGKKAKKKKAAPPLPNPMELLPKEEKKKAPPRKRKILIDLPPPWRGKDSRRISQSQMDDLLYDQKNDLAWIKSDILPIFLRSSRYELDQRDKLFEKNEKYKNRIVQKPFIEAKLRTKTHFKGSSPKSLVYLLNTGLYAMATTLEFIICKSTTFTDDEIFVQGRFDVNFPLLDIEISPTSGYFIGLDNDWKLRLFSQGRTIMTYELNPPHTLPNAKKFISLDNFGFLWVNLIPQKGNIYCFDILTFHPTIQINFDGLNVHHRFMRSNLSLIPLTYKEPLGFAGIFAERQELVLFPPDFSIARHLYNENLKKIPVIKQLNNRLFVWDENCTIFVYELKNGVNHMILIGSFNVDSFPVDIIATSEPDLIYIACDDNTLRVFLGNPVEYKIRLPNSKMTPKEEEIAKVMLGPQTYTNNCPIFKECERHRFSSPISKIAAFPLSSKLAMVTVAFQNCMLYSLWIFNNQQPVKCSEYGNLIKPTTIESQTAIVSEYKSEINKMMKRRHEFVETFSFLDAFDEYANKGQIQNIFQPNKPNTFDVSNFVKNISLGLMFPFLPDKEDGKFTCYEIFHYLKRSGIMPAKASNFYHFIKVLAPKEDWKIMPGIFNTQKNNNSNSSNQKKDNDAGEPMLNIKLPVYSGGLWNAIVNYNLDNEQIGNIVKKMDPLKVLTEQLSLFTFTDISKKEDKTIARKMLSSSEKDELTKRYDRLSMLEIMVKNEIMHRTQKNVDNNFNKNLMNKMIPVPSIDIYRHPDSNDVKAIRFKNRPNRNPLLDQRMHKSIFHKMAVQIQYGINTNTSSSLQALYIPQDRFDGVTKTHFELIRRVSGAMKKVSSEVYGVSDTGLNGKDTKVVVVITEDVKVLPLSHYLNIHSFLGGNSRLILAARTILSKILTELYKLHKAGIILRTLYPDNIMLNSQTEIVTIGNVYDCQTVSGNDLPLPEPFNDINNPFLPPEYFTDRPEHFTKAFDVWQFGILLLYVITGYLPPSYGSEMKKHENDSWGFFYDWLQGAPVVYETNQCTGDHGECFIQSDINAEASVLNLDHYTLLPYKSTKTNYDEGRMYLDIIASCLQIDPSKRPTVETLLRTHPFSQGNIGDILDQYMKNPNQTIYVREFFQPAFDNLSNETFDFSIGIASAILYKDEMAAEDEMYSFPIDSQSLEKINKALFDIHFLDILIRFVLNRIEKLVTLENMNTFKDETFSKLVHFFKRFITSVDRGQGMLIPYINDVILSLFATFTGNPYLRFSSHELQEKQVDRLKCVSSGSAALFVFTNSQLRSTVEYSLKSFFIHSGISRTTEHNNAYFHKFLAFSDSVLIFANAMTHAIERQRSNALFNMEQWWDNGQSPYIIRLFLDFRVPQMILHCLINQGAQDDCLEFLNKTFTFTKLKTFDPTYSFFQFSLMQPTLFLNIASFIRTFHGDDENMANSLDIVRRVLFGESSSAVAILFASDIIWSLADFGKIPSVHELLSEAINYGSKYVFQLLVANSQLTKQFESINIKFVQTPFDINALRNPQNLQHCLDTAKRLSAALFICQNETSSEFQKKIPPLYDSAEFIVTAIKMTLSECDSAAASLESDVQQTTRFDLKGTTYQKAKNTAKATDFGNKQAVVIGLCDTLLHLFRCICFYWRSPEALEELFTVHQINKHMFEFILHTLPLDIPECRCMPHLSYRVHHCIQEMALHCIVDLPDNSSIRETMTSLSLSTIFFQMMKRDVTFIKKCVETDVVEIQLMDRYPKERQIRLQMFETIVCDRQLANTQPLINYVIHEMLYDHTQFKGTCWSKKMQLPIRSEAVSMITRVLNQRDVNDIAARKVADELSDFDFLSKEKELNVNDLDQQFSPSSISLLKSVVQCEHLFDSSSIRTAKSQLEGLQLRYSNDWMNIKNLSSKDPLYDTGPGLNLGSQTSRDGNGRGIVPLPASVSPMKGSVKAKLNLRQLASVKKVIKSTAASSRKPEAPNIIQPKQKRSSSAFLNSSPK</sequence>
<dbReference type="GO" id="GO:0005737">
    <property type="term" value="C:cytoplasm"/>
    <property type="evidence" value="ECO:0007669"/>
    <property type="project" value="TreeGrafter"/>
</dbReference>
<dbReference type="RefSeq" id="XP_068352207.1">
    <property type="nucleotide sequence ID" value="XM_068494415.1"/>
</dbReference>
<feature type="region of interest" description="Disordered" evidence="10">
    <location>
        <begin position="107"/>
        <end position="175"/>
    </location>
</feature>
<evidence type="ECO:0000256" key="8">
    <source>
        <dbReference type="ARBA" id="ARBA00047899"/>
    </source>
</evidence>
<dbReference type="VEuPathDB" id="TrichDB:TRFO_08644"/>
<dbReference type="GO" id="GO:0005524">
    <property type="term" value="F:ATP binding"/>
    <property type="evidence" value="ECO:0007669"/>
    <property type="project" value="UniProtKB-KW"/>
</dbReference>
<reference evidence="12" key="1">
    <citation type="submission" date="2016-10" db="EMBL/GenBank/DDBJ databases">
        <authorList>
            <person name="Benchimol M."/>
            <person name="Almeida L.G."/>
            <person name="Vasconcelos A.T."/>
            <person name="Perreira-Neves A."/>
            <person name="Rosa I.A."/>
            <person name="Tasca T."/>
            <person name="Bogo M.R."/>
            <person name="de Souza W."/>
        </authorList>
    </citation>
    <scope>NUCLEOTIDE SEQUENCE [LARGE SCALE GENOMIC DNA]</scope>
    <source>
        <strain evidence="12">K</strain>
    </source>
</reference>
<dbReference type="Pfam" id="PF00612">
    <property type="entry name" value="IQ"/>
    <property type="match status" value="1"/>
</dbReference>
<evidence type="ECO:0000256" key="4">
    <source>
        <dbReference type="ARBA" id="ARBA00022679"/>
    </source>
</evidence>
<feature type="compositionally biased region" description="Polar residues" evidence="10">
    <location>
        <begin position="2103"/>
        <end position="2113"/>
    </location>
</feature>
<dbReference type="GO" id="GO:0043657">
    <property type="term" value="C:host cell"/>
    <property type="evidence" value="ECO:0007669"/>
    <property type="project" value="UniProtKB-SubCell"/>
</dbReference>
<protein>
    <recommendedName>
        <fullName evidence="2">non-specific serine/threonine protein kinase</fullName>
        <ecNumber evidence="2">2.7.11.1</ecNumber>
    </recommendedName>
</protein>
<keyword evidence="13" id="KW-1185">Reference proteome</keyword>
<dbReference type="InterPro" id="IPR000048">
    <property type="entry name" value="IQ_motif_EF-hand-BS"/>
</dbReference>
<dbReference type="PANTHER" id="PTHR22984">
    <property type="entry name" value="SERINE/THREONINE-PROTEIN KINASE PIM"/>
    <property type="match status" value="1"/>
</dbReference>
<dbReference type="Pfam" id="PF00069">
    <property type="entry name" value="Pkinase"/>
    <property type="match status" value="1"/>
</dbReference>
<comment type="subcellular location">
    <subcellularLocation>
        <location evidence="1">Host cell</location>
    </subcellularLocation>
</comment>
<dbReference type="InterPro" id="IPR051138">
    <property type="entry name" value="PIM_Ser/Thr_kinase"/>
</dbReference>
<evidence type="ECO:0000256" key="3">
    <source>
        <dbReference type="ARBA" id="ARBA00022527"/>
    </source>
</evidence>
<evidence type="ECO:0000256" key="10">
    <source>
        <dbReference type="SAM" id="MobiDB-lite"/>
    </source>
</evidence>
<keyword evidence="4" id="KW-0808">Transferase</keyword>
<dbReference type="PROSITE" id="PS50011">
    <property type="entry name" value="PROTEIN_KINASE_DOM"/>
    <property type="match status" value="1"/>
</dbReference>
<comment type="catalytic activity">
    <reaction evidence="9">
        <text>L-seryl-[protein] + ATP = O-phospho-L-seryl-[protein] + ADP + H(+)</text>
        <dbReference type="Rhea" id="RHEA:17989"/>
        <dbReference type="Rhea" id="RHEA-COMP:9863"/>
        <dbReference type="Rhea" id="RHEA-COMP:11604"/>
        <dbReference type="ChEBI" id="CHEBI:15378"/>
        <dbReference type="ChEBI" id="CHEBI:29999"/>
        <dbReference type="ChEBI" id="CHEBI:30616"/>
        <dbReference type="ChEBI" id="CHEBI:83421"/>
        <dbReference type="ChEBI" id="CHEBI:456216"/>
        <dbReference type="EC" id="2.7.11.1"/>
    </reaction>
</comment>
<dbReference type="GO" id="GO:0004674">
    <property type="term" value="F:protein serine/threonine kinase activity"/>
    <property type="evidence" value="ECO:0007669"/>
    <property type="project" value="UniProtKB-KW"/>
</dbReference>
<keyword evidence="5" id="KW-0547">Nucleotide-binding</keyword>
<keyword evidence="6" id="KW-0418">Kinase</keyword>
<keyword evidence="3" id="KW-0723">Serine/threonine-protein kinase</keyword>
<name>A0A1J4JIU3_9EUKA</name>
<dbReference type="PROSITE" id="PS50096">
    <property type="entry name" value="IQ"/>
    <property type="match status" value="1"/>
</dbReference>
<comment type="catalytic activity">
    <reaction evidence="8">
        <text>L-threonyl-[protein] + ATP = O-phospho-L-threonyl-[protein] + ADP + H(+)</text>
        <dbReference type="Rhea" id="RHEA:46608"/>
        <dbReference type="Rhea" id="RHEA-COMP:11060"/>
        <dbReference type="Rhea" id="RHEA-COMP:11605"/>
        <dbReference type="ChEBI" id="CHEBI:15378"/>
        <dbReference type="ChEBI" id="CHEBI:30013"/>
        <dbReference type="ChEBI" id="CHEBI:30616"/>
        <dbReference type="ChEBI" id="CHEBI:61977"/>
        <dbReference type="ChEBI" id="CHEBI:456216"/>
        <dbReference type="EC" id="2.7.11.1"/>
    </reaction>
</comment>
<dbReference type="SUPFAM" id="SSF56112">
    <property type="entry name" value="Protein kinase-like (PK-like)"/>
    <property type="match status" value="1"/>
</dbReference>
<organism evidence="12 13">
    <name type="scientific">Tritrichomonas foetus</name>
    <dbReference type="NCBI Taxonomy" id="1144522"/>
    <lineage>
        <taxon>Eukaryota</taxon>
        <taxon>Metamonada</taxon>
        <taxon>Parabasalia</taxon>
        <taxon>Tritrichomonadida</taxon>
        <taxon>Tritrichomonadidae</taxon>
        <taxon>Tritrichomonas</taxon>
    </lineage>
</organism>
<keyword evidence="7" id="KW-0067">ATP-binding</keyword>
<evidence type="ECO:0000313" key="12">
    <source>
        <dbReference type="EMBL" id="OHS99070.1"/>
    </source>
</evidence>
<dbReference type="PANTHER" id="PTHR22984:SF25">
    <property type="entry name" value="PROTEIN KINASE DOMAIN-CONTAINING PROTEIN"/>
    <property type="match status" value="1"/>
</dbReference>
<dbReference type="EMBL" id="MLAK01001026">
    <property type="protein sequence ID" value="OHS99070.1"/>
    <property type="molecule type" value="Genomic_DNA"/>
</dbReference>
<accession>A0A1J4JIU3</accession>
<dbReference type="Gene3D" id="1.10.510.10">
    <property type="entry name" value="Transferase(Phosphotransferase) domain 1"/>
    <property type="match status" value="1"/>
</dbReference>
<proteinExistence type="predicted"/>
<evidence type="ECO:0000256" key="5">
    <source>
        <dbReference type="ARBA" id="ARBA00022741"/>
    </source>
</evidence>
<evidence type="ECO:0000256" key="1">
    <source>
        <dbReference type="ARBA" id="ARBA00004340"/>
    </source>
</evidence>
<feature type="region of interest" description="Disordered" evidence="10">
    <location>
        <begin position="2082"/>
        <end position="2113"/>
    </location>
</feature>
<dbReference type="Gene3D" id="1.20.5.190">
    <property type="match status" value="1"/>
</dbReference>
<dbReference type="EC" id="2.7.11.1" evidence="2"/>
<comment type="caution">
    <text evidence="12">The sequence shown here is derived from an EMBL/GenBank/DDBJ whole genome shotgun (WGS) entry which is preliminary data.</text>
</comment>
<evidence type="ECO:0000256" key="6">
    <source>
        <dbReference type="ARBA" id="ARBA00022777"/>
    </source>
</evidence>
<gene>
    <name evidence="12" type="ORF">TRFO_08644</name>
</gene>
<dbReference type="Proteomes" id="UP000179807">
    <property type="component" value="Unassembled WGS sequence"/>
</dbReference>
<evidence type="ECO:0000313" key="13">
    <source>
        <dbReference type="Proteomes" id="UP000179807"/>
    </source>
</evidence>